<keyword evidence="1" id="KW-0732">Signal</keyword>
<keyword evidence="4" id="KW-1185">Reference proteome</keyword>
<dbReference type="EMBL" id="BKAJ01000122">
    <property type="protein sequence ID" value="GEP59222.1"/>
    <property type="molecule type" value="Genomic_DNA"/>
</dbReference>
<organism evidence="3 4">
    <name type="scientific">Reyranella soli</name>
    <dbReference type="NCBI Taxonomy" id="1230389"/>
    <lineage>
        <taxon>Bacteria</taxon>
        <taxon>Pseudomonadati</taxon>
        <taxon>Pseudomonadota</taxon>
        <taxon>Alphaproteobacteria</taxon>
        <taxon>Hyphomicrobiales</taxon>
        <taxon>Reyranellaceae</taxon>
        <taxon>Reyranella</taxon>
    </lineage>
</organism>
<comment type="caution">
    <text evidence="3">The sequence shown here is derived from an EMBL/GenBank/DDBJ whole genome shotgun (WGS) entry which is preliminary data.</text>
</comment>
<name>A0A512NJX0_9HYPH</name>
<dbReference type="AlphaFoldDB" id="A0A512NJX0"/>
<feature type="signal peptide" evidence="1">
    <location>
        <begin position="1"/>
        <end position="22"/>
    </location>
</feature>
<feature type="chain" id="PRO_5021952406" description="Lysozyme inhibitor LprI-like N-terminal domain-containing protein" evidence="1">
    <location>
        <begin position="23"/>
        <end position="180"/>
    </location>
</feature>
<evidence type="ECO:0000313" key="4">
    <source>
        <dbReference type="Proteomes" id="UP000321058"/>
    </source>
</evidence>
<gene>
    <name evidence="3" type="ORF">RSO01_63880</name>
</gene>
<proteinExistence type="predicted"/>
<dbReference type="Gene3D" id="1.20.1270.180">
    <property type="match status" value="1"/>
</dbReference>
<evidence type="ECO:0000256" key="1">
    <source>
        <dbReference type="SAM" id="SignalP"/>
    </source>
</evidence>
<feature type="domain" description="Lysozyme inhibitor LprI-like N-terminal" evidence="2">
    <location>
        <begin position="76"/>
        <end position="171"/>
    </location>
</feature>
<dbReference type="InterPro" id="IPR009739">
    <property type="entry name" value="LprI-like_N"/>
</dbReference>
<dbReference type="Proteomes" id="UP000321058">
    <property type="component" value="Unassembled WGS sequence"/>
</dbReference>
<dbReference type="RefSeq" id="WP_170303510.1">
    <property type="nucleotide sequence ID" value="NZ_BKAJ01000122.1"/>
</dbReference>
<evidence type="ECO:0000259" key="2">
    <source>
        <dbReference type="Pfam" id="PF07007"/>
    </source>
</evidence>
<protein>
    <recommendedName>
        <fullName evidence="2">Lysozyme inhibitor LprI-like N-terminal domain-containing protein</fullName>
    </recommendedName>
</protein>
<accession>A0A512NJX0</accession>
<sequence length="180" mass="19720">MRSLLTVVGMLCLVGTTSEANAQHSAADFRASEHLILECIASAEKEQLRTGTEATRRCIGQETRRCVDTTDLDSRAHQAMYCASAEGQAWAAILDREYASLRRQAAKWDEAAAKLPFNPPLEAALPLLGEAHQAWLAGEADCAFAAAQVGPGTDRIIQPARCQRDRTAERALLYRRGFVY</sequence>
<dbReference type="Pfam" id="PF07007">
    <property type="entry name" value="LprI"/>
    <property type="match status" value="1"/>
</dbReference>
<evidence type="ECO:0000313" key="3">
    <source>
        <dbReference type="EMBL" id="GEP59222.1"/>
    </source>
</evidence>
<reference evidence="3 4" key="1">
    <citation type="submission" date="2019-07" db="EMBL/GenBank/DDBJ databases">
        <title>Whole genome shotgun sequence of Reyranella soli NBRC 108950.</title>
        <authorList>
            <person name="Hosoyama A."/>
            <person name="Uohara A."/>
            <person name="Ohji S."/>
            <person name="Ichikawa N."/>
        </authorList>
    </citation>
    <scope>NUCLEOTIDE SEQUENCE [LARGE SCALE GENOMIC DNA]</scope>
    <source>
        <strain evidence="3 4">NBRC 108950</strain>
    </source>
</reference>